<dbReference type="Pfam" id="PF00970">
    <property type="entry name" value="FAD_binding_6"/>
    <property type="match status" value="1"/>
</dbReference>
<proteinExistence type="inferred from homology"/>
<keyword evidence="5" id="KW-0216">Detoxification</keyword>
<dbReference type="SUPFAM" id="SSF52343">
    <property type="entry name" value="Ferredoxin reductase-like, C-terminal NADP-linked domain"/>
    <property type="match status" value="1"/>
</dbReference>
<dbReference type="InterPro" id="IPR009050">
    <property type="entry name" value="Globin-like_sf"/>
</dbReference>
<keyword evidence="7" id="KW-0285">Flavoprotein</keyword>
<evidence type="ECO:0000259" key="17">
    <source>
        <dbReference type="PROSITE" id="PS01033"/>
    </source>
</evidence>
<dbReference type="InterPro" id="IPR017938">
    <property type="entry name" value="Riboflavin_synthase-like_b-brl"/>
</dbReference>
<dbReference type="PROSITE" id="PS01033">
    <property type="entry name" value="GLOBIN"/>
    <property type="match status" value="1"/>
</dbReference>
<dbReference type="Gene3D" id="2.40.30.10">
    <property type="entry name" value="Translation factors"/>
    <property type="match status" value="1"/>
</dbReference>
<comment type="cofactor">
    <cofactor evidence="1">
        <name>heme b</name>
        <dbReference type="ChEBI" id="CHEBI:60344"/>
    </cofactor>
</comment>
<dbReference type="InterPro" id="IPR000971">
    <property type="entry name" value="Globin"/>
</dbReference>
<evidence type="ECO:0000256" key="8">
    <source>
        <dbReference type="ARBA" id="ARBA00022723"/>
    </source>
</evidence>
<evidence type="ECO:0000256" key="3">
    <source>
        <dbReference type="ARBA" id="ARBA00006401"/>
    </source>
</evidence>
<gene>
    <name evidence="19" type="primary">SMKI16G0387</name>
    <name evidence="19" type="ORF">SMKI_16G0387</name>
</gene>
<dbReference type="PANTHER" id="PTHR43396:SF3">
    <property type="entry name" value="FLAVOHEMOPROTEIN"/>
    <property type="match status" value="1"/>
</dbReference>
<keyword evidence="8" id="KW-0479">Metal-binding</keyword>
<dbReference type="GO" id="GO:0008941">
    <property type="term" value="F:nitric oxide dioxygenase NAD(P)H activity"/>
    <property type="evidence" value="ECO:0007669"/>
    <property type="project" value="UniProtKB-EC"/>
</dbReference>
<dbReference type="Gene3D" id="3.40.50.80">
    <property type="entry name" value="Nucleotide-binding domain of ferredoxin-NADP reductase (FNR) module"/>
    <property type="match status" value="1"/>
</dbReference>
<evidence type="ECO:0000256" key="6">
    <source>
        <dbReference type="ARBA" id="ARBA00022617"/>
    </source>
</evidence>
<evidence type="ECO:0000256" key="11">
    <source>
        <dbReference type="ARBA" id="ARBA00023002"/>
    </source>
</evidence>
<evidence type="ECO:0000256" key="15">
    <source>
        <dbReference type="ARBA" id="ARBA00049433"/>
    </source>
</evidence>
<name>A0AA35IWG7_SACMI</name>
<accession>A0AA35IWG7</accession>
<keyword evidence="20" id="KW-1185">Reference proteome</keyword>
<evidence type="ECO:0000256" key="12">
    <source>
        <dbReference type="ARBA" id="ARBA00023004"/>
    </source>
</evidence>
<dbReference type="InterPro" id="IPR017927">
    <property type="entry name" value="FAD-bd_FR_type"/>
</dbReference>
<dbReference type="GO" id="GO:0046210">
    <property type="term" value="P:nitric oxide catabolic process"/>
    <property type="evidence" value="ECO:0007669"/>
    <property type="project" value="TreeGrafter"/>
</dbReference>
<comment type="function">
    <text evidence="16">In the presence of oxygen and NADH, it has NADH oxidase activity, which leads to the generation of superoxide and H(2)O(2). Under anaerobic conditions, it also exhibits nitric oxide reductase and FAD reductase activities. However, all these reactions are much lower than NOD activity.</text>
</comment>
<dbReference type="GeneID" id="80921651"/>
<dbReference type="InterPro" id="IPR012292">
    <property type="entry name" value="Globin/Proto"/>
</dbReference>
<dbReference type="CDD" id="cd06184">
    <property type="entry name" value="flavohem_like_fad_nad_binding"/>
    <property type="match status" value="1"/>
</dbReference>
<feature type="domain" description="FAD-binding FR-type" evidence="18">
    <location>
        <begin position="147"/>
        <end position="264"/>
    </location>
</feature>
<keyword evidence="13" id="KW-0520">NAD</keyword>
<evidence type="ECO:0000256" key="10">
    <source>
        <dbReference type="ARBA" id="ARBA00022857"/>
    </source>
</evidence>
<dbReference type="Proteomes" id="UP001161438">
    <property type="component" value="Chromosome 16"/>
</dbReference>
<dbReference type="Pfam" id="PF00042">
    <property type="entry name" value="Globin"/>
    <property type="match status" value="1"/>
</dbReference>
<dbReference type="GO" id="GO:0071949">
    <property type="term" value="F:FAD binding"/>
    <property type="evidence" value="ECO:0007669"/>
    <property type="project" value="TreeGrafter"/>
</dbReference>
<evidence type="ECO:0000256" key="1">
    <source>
        <dbReference type="ARBA" id="ARBA00001970"/>
    </source>
</evidence>
<keyword evidence="9" id="KW-0274">FAD</keyword>
<dbReference type="InterPro" id="IPR008333">
    <property type="entry name" value="Cbr1-like_FAD-bd_dom"/>
</dbReference>
<reference evidence="19" key="1">
    <citation type="submission" date="2022-10" db="EMBL/GenBank/DDBJ databases">
        <authorList>
            <person name="Byrne P K."/>
        </authorList>
    </citation>
    <scope>NUCLEOTIDE SEQUENCE</scope>
    <source>
        <strain evidence="19">IFO1815</strain>
    </source>
</reference>
<comment type="catalytic activity">
    <reaction evidence="15">
        <text>2 nitric oxide + NADPH + 2 O2 = 2 nitrate + NADP(+) + H(+)</text>
        <dbReference type="Rhea" id="RHEA:19465"/>
        <dbReference type="ChEBI" id="CHEBI:15378"/>
        <dbReference type="ChEBI" id="CHEBI:15379"/>
        <dbReference type="ChEBI" id="CHEBI:16480"/>
        <dbReference type="ChEBI" id="CHEBI:17632"/>
        <dbReference type="ChEBI" id="CHEBI:57783"/>
        <dbReference type="ChEBI" id="CHEBI:58349"/>
        <dbReference type="EC" id="1.14.12.17"/>
    </reaction>
</comment>
<keyword evidence="10" id="KW-0521">NADP</keyword>
<dbReference type="PROSITE" id="PS51384">
    <property type="entry name" value="FAD_FR"/>
    <property type="match status" value="1"/>
</dbReference>
<dbReference type="FunFam" id="3.40.50.80:FF:000010">
    <property type="entry name" value="Flavohemoprotein"/>
    <property type="match status" value="1"/>
</dbReference>
<dbReference type="GO" id="GO:0046872">
    <property type="term" value="F:metal ion binding"/>
    <property type="evidence" value="ECO:0007669"/>
    <property type="project" value="UniProtKB-KW"/>
</dbReference>
<dbReference type="EC" id="1.14.12.17" evidence="4"/>
<comment type="catalytic activity">
    <reaction evidence="14">
        <text>2 nitric oxide + NADH + 2 O2 = 2 nitrate + NAD(+) + H(+)</text>
        <dbReference type="Rhea" id="RHEA:19469"/>
        <dbReference type="ChEBI" id="CHEBI:15378"/>
        <dbReference type="ChEBI" id="CHEBI:15379"/>
        <dbReference type="ChEBI" id="CHEBI:16480"/>
        <dbReference type="ChEBI" id="CHEBI:17632"/>
        <dbReference type="ChEBI" id="CHEBI:57540"/>
        <dbReference type="ChEBI" id="CHEBI:57945"/>
        <dbReference type="EC" id="1.14.12.17"/>
    </reaction>
</comment>
<dbReference type="GO" id="GO:0019825">
    <property type="term" value="F:oxygen binding"/>
    <property type="evidence" value="ECO:0007669"/>
    <property type="project" value="InterPro"/>
</dbReference>
<evidence type="ECO:0000256" key="16">
    <source>
        <dbReference type="ARBA" id="ARBA00056398"/>
    </source>
</evidence>
<protein>
    <recommendedName>
        <fullName evidence="4">nitric oxide dioxygenase</fullName>
        <ecNumber evidence="4">1.14.12.17</ecNumber>
    </recommendedName>
</protein>
<dbReference type="SUPFAM" id="SSF46458">
    <property type="entry name" value="Globin-like"/>
    <property type="match status" value="1"/>
</dbReference>
<evidence type="ECO:0000256" key="5">
    <source>
        <dbReference type="ARBA" id="ARBA00022575"/>
    </source>
</evidence>
<dbReference type="AlphaFoldDB" id="A0AA35IWG7"/>
<organism evidence="19 20">
    <name type="scientific">Saccharomyces mikatae IFO 1815</name>
    <dbReference type="NCBI Taxonomy" id="226126"/>
    <lineage>
        <taxon>Eukaryota</taxon>
        <taxon>Fungi</taxon>
        <taxon>Dikarya</taxon>
        <taxon>Ascomycota</taxon>
        <taxon>Saccharomycotina</taxon>
        <taxon>Saccharomycetes</taxon>
        <taxon>Saccharomycetales</taxon>
        <taxon>Saccharomycetaceae</taxon>
        <taxon>Saccharomyces</taxon>
    </lineage>
</organism>
<dbReference type="Pfam" id="PF00175">
    <property type="entry name" value="NAD_binding_1"/>
    <property type="match status" value="1"/>
</dbReference>
<evidence type="ECO:0000256" key="13">
    <source>
        <dbReference type="ARBA" id="ARBA00023027"/>
    </source>
</evidence>
<comment type="cofactor">
    <cofactor evidence="2">
        <name>FAD</name>
        <dbReference type="ChEBI" id="CHEBI:57692"/>
    </cofactor>
</comment>
<evidence type="ECO:0000313" key="19">
    <source>
        <dbReference type="EMBL" id="CAI4036726.1"/>
    </source>
</evidence>
<dbReference type="GO" id="GO:0071500">
    <property type="term" value="P:cellular response to nitrosative stress"/>
    <property type="evidence" value="ECO:0007669"/>
    <property type="project" value="TreeGrafter"/>
</dbReference>
<dbReference type="GO" id="GO:0020037">
    <property type="term" value="F:heme binding"/>
    <property type="evidence" value="ECO:0007669"/>
    <property type="project" value="InterPro"/>
</dbReference>
<sequence length="399" mass="44615">MLAEKTRSIIKATVPVLEQQGATITRTFYKNMLTEHTELLNIFNRTNQKIGAQPNALAVTVLAAAKNIDDLSVLIEHVKQIGHKHRALQVKPEHYPIVGKYLLRAIKEVLGDAATPDIINAWGEAYQTIADIFITVEKQMYEEASWPGWKPFEITAKEYVASDIVEFTVKPRPGSGIDLESLPITPGQYITVNTHPIRQGNQYDALRHYSICSASTNDGLRFAVKMEAAGSDFPAGLVSEYLHKDAKVGDEIKLSAPAGDFAMNKRLINQDEIPLVLLSSGVGVTPILAMLEEQVKCNPNRPIYWIQSSYNEETQAFKRRVDELLDKCSNVEKTIVHTDTEPLIDAKFLKENSPAHADVYTCGSLAFMQAMITHLKELEHRDDMIHYEPFGPKMSTVQV</sequence>
<evidence type="ECO:0000313" key="20">
    <source>
        <dbReference type="Proteomes" id="UP001161438"/>
    </source>
</evidence>
<keyword evidence="6" id="KW-0349">Heme</keyword>
<dbReference type="SUPFAM" id="SSF63380">
    <property type="entry name" value="Riboflavin synthase domain-like"/>
    <property type="match status" value="1"/>
</dbReference>
<evidence type="ECO:0000256" key="7">
    <source>
        <dbReference type="ARBA" id="ARBA00022630"/>
    </source>
</evidence>
<dbReference type="RefSeq" id="XP_056079844.1">
    <property type="nucleotide sequence ID" value="XM_056226091.1"/>
</dbReference>
<evidence type="ECO:0000256" key="14">
    <source>
        <dbReference type="ARBA" id="ARBA00048649"/>
    </source>
</evidence>
<evidence type="ECO:0000256" key="9">
    <source>
        <dbReference type="ARBA" id="ARBA00022827"/>
    </source>
</evidence>
<keyword evidence="12" id="KW-0408">Iron</keyword>
<evidence type="ECO:0000256" key="2">
    <source>
        <dbReference type="ARBA" id="ARBA00001974"/>
    </source>
</evidence>
<dbReference type="EMBL" id="OX365772">
    <property type="protein sequence ID" value="CAI4036726.1"/>
    <property type="molecule type" value="Genomic_DNA"/>
</dbReference>
<dbReference type="FunFam" id="1.10.490.10:FF:000003">
    <property type="entry name" value="Flavohemoprotein"/>
    <property type="match status" value="1"/>
</dbReference>
<dbReference type="CDD" id="cd14777">
    <property type="entry name" value="Yhb1-globin-like"/>
    <property type="match status" value="1"/>
</dbReference>
<dbReference type="FunFam" id="2.40.30.10:FF:000034">
    <property type="entry name" value="Flavohemoprotein"/>
    <property type="match status" value="1"/>
</dbReference>
<evidence type="ECO:0000256" key="4">
    <source>
        <dbReference type="ARBA" id="ARBA00012229"/>
    </source>
</evidence>
<keyword evidence="11" id="KW-0560">Oxidoreductase</keyword>
<evidence type="ECO:0000259" key="18">
    <source>
        <dbReference type="PROSITE" id="PS51384"/>
    </source>
</evidence>
<feature type="domain" description="Globin" evidence="17">
    <location>
        <begin position="1"/>
        <end position="138"/>
    </location>
</feature>
<dbReference type="InterPro" id="IPR039261">
    <property type="entry name" value="FNR_nucleotide-bd"/>
</dbReference>
<dbReference type="Gene3D" id="1.10.490.10">
    <property type="entry name" value="Globins"/>
    <property type="match status" value="1"/>
</dbReference>
<dbReference type="GO" id="GO:0009636">
    <property type="term" value="P:response to toxic substance"/>
    <property type="evidence" value="ECO:0007669"/>
    <property type="project" value="UniProtKB-KW"/>
</dbReference>
<dbReference type="PANTHER" id="PTHR43396">
    <property type="entry name" value="FLAVOHEMOPROTEIN"/>
    <property type="match status" value="1"/>
</dbReference>
<dbReference type="InterPro" id="IPR001433">
    <property type="entry name" value="OxRdtase_FAD/NAD-bd"/>
</dbReference>
<comment type="similarity">
    <text evidence="3">In the C-terminal section; belongs to the flavoprotein pyridine nucleotide cytochrome reductase family.</text>
</comment>